<protein>
    <submittedName>
        <fullName evidence="4">FecR family protein</fullName>
    </submittedName>
</protein>
<dbReference type="RefSeq" id="WP_144009562.1">
    <property type="nucleotide sequence ID" value="NZ_FWYB01000015.1"/>
</dbReference>
<evidence type="ECO:0000259" key="2">
    <source>
        <dbReference type="Pfam" id="PF04773"/>
    </source>
</evidence>
<dbReference type="Gene3D" id="2.60.120.1440">
    <property type="match status" value="1"/>
</dbReference>
<organism evidence="4 5">
    <name type="scientific">Pedobacter nyackensis</name>
    <dbReference type="NCBI Taxonomy" id="475255"/>
    <lineage>
        <taxon>Bacteria</taxon>
        <taxon>Pseudomonadati</taxon>
        <taxon>Bacteroidota</taxon>
        <taxon>Sphingobacteriia</taxon>
        <taxon>Sphingobacteriales</taxon>
        <taxon>Sphingobacteriaceae</taxon>
        <taxon>Pedobacter</taxon>
    </lineage>
</organism>
<sequence length="392" mass="43975">MKKEEFRNLVERITDGSASDVEIALYNRYYHQYQKAGASWSEADMGEETAIKEKLKQRIDQKIKPVVIVPLWRRYIKYAAAAVVLLTLSTTLYLYFNTSFLKSSADLVQQDIAPGGNKAVLTLADGRTINLSDAVNGNLAEQAGIAITKNEDGKLTYTAGKVNVNHPVSYNTIATPVGGQYQVNLPDGTKVWLNAASSLKFPTSFAKLKERKVELTGEAYFEVTHSRDLPFVVKSGKQELSVLGTHFNINSYPDEGAIRTTLLQGSVIVRNLEKVKNKQLGKDSVLLKPEQQASLKDVFSVKVVDVEGVTAWKDGNFLFNDTDLKDIMKQVSRWYNVSVDYDEIPKNRFFTGFISRNVNLSRVLEMLEVTGNIQFKIEDKTIKITDLKKEPM</sequence>
<keyword evidence="5" id="KW-1185">Reference proteome</keyword>
<dbReference type="EMBL" id="FWYB01000015">
    <property type="protein sequence ID" value="SMD12465.1"/>
    <property type="molecule type" value="Genomic_DNA"/>
</dbReference>
<feature type="transmembrane region" description="Helical" evidence="1">
    <location>
        <begin position="78"/>
        <end position="96"/>
    </location>
</feature>
<feature type="domain" description="Protein FecR C-terminal" evidence="3">
    <location>
        <begin position="317"/>
        <end position="384"/>
    </location>
</feature>
<dbReference type="OrthoDB" id="1099963at2"/>
<dbReference type="PANTHER" id="PTHR30273:SF2">
    <property type="entry name" value="PROTEIN FECR"/>
    <property type="match status" value="1"/>
</dbReference>
<dbReference type="Proteomes" id="UP000192678">
    <property type="component" value="Unassembled WGS sequence"/>
</dbReference>
<name>A0A1W2ES39_9SPHI</name>
<feature type="domain" description="FecR protein" evidence="2">
    <location>
        <begin position="172"/>
        <end position="267"/>
    </location>
</feature>
<dbReference type="STRING" id="475255.SAMN04488101_11544"/>
<dbReference type="Pfam" id="PF16344">
    <property type="entry name" value="FecR_C"/>
    <property type="match status" value="1"/>
</dbReference>
<dbReference type="AlphaFoldDB" id="A0A1W2ES39"/>
<keyword evidence="1" id="KW-1133">Transmembrane helix</keyword>
<reference evidence="4 5" key="1">
    <citation type="submission" date="2017-04" db="EMBL/GenBank/DDBJ databases">
        <authorList>
            <person name="Afonso C.L."/>
            <person name="Miller P.J."/>
            <person name="Scott M.A."/>
            <person name="Spackman E."/>
            <person name="Goraichik I."/>
            <person name="Dimitrov K.M."/>
            <person name="Suarez D.L."/>
            <person name="Swayne D.E."/>
        </authorList>
    </citation>
    <scope>NUCLEOTIDE SEQUENCE [LARGE SCALE GENOMIC DNA]</scope>
    <source>
        <strain evidence="4 5">DSM 19625</strain>
    </source>
</reference>
<dbReference type="InterPro" id="IPR012373">
    <property type="entry name" value="Ferrdict_sens_TM"/>
</dbReference>
<dbReference type="Pfam" id="PF04773">
    <property type="entry name" value="FecR"/>
    <property type="match status" value="1"/>
</dbReference>
<evidence type="ECO:0000256" key="1">
    <source>
        <dbReference type="SAM" id="Phobius"/>
    </source>
</evidence>
<keyword evidence="1" id="KW-0812">Transmembrane</keyword>
<dbReference type="InterPro" id="IPR006860">
    <property type="entry name" value="FecR"/>
</dbReference>
<evidence type="ECO:0000313" key="5">
    <source>
        <dbReference type="Proteomes" id="UP000192678"/>
    </source>
</evidence>
<keyword evidence="1" id="KW-0472">Membrane</keyword>
<dbReference type="Gene3D" id="3.55.50.30">
    <property type="match status" value="1"/>
</dbReference>
<evidence type="ECO:0000259" key="3">
    <source>
        <dbReference type="Pfam" id="PF16344"/>
    </source>
</evidence>
<evidence type="ECO:0000313" key="4">
    <source>
        <dbReference type="EMBL" id="SMD12465.1"/>
    </source>
</evidence>
<dbReference type="InterPro" id="IPR032508">
    <property type="entry name" value="FecR_C"/>
</dbReference>
<dbReference type="PANTHER" id="PTHR30273">
    <property type="entry name" value="PERIPLASMIC SIGNAL SENSOR AND SIGMA FACTOR ACTIVATOR FECR-RELATED"/>
    <property type="match status" value="1"/>
</dbReference>
<gene>
    <name evidence="4" type="ORF">SAMN04488101_11544</name>
</gene>
<dbReference type="GO" id="GO:0016989">
    <property type="term" value="F:sigma factor antagonist activity"/>
    <property type="evidence" value="ECO:0007669"/>
    <property type="project" value="TreeGrafter"/>
</dbReference>
<accession>A0A1W2ES39</accession>
<proteinExistence type="predicted"/>